<evidence type="ECO:0000256" key="1">
    <source>
        <dbReference type="SAM" id="SignalP"/>
    </source>
</evidence>
<dbReference type="EMBL" id="CP048620">
    <property type="protein sequence ID" value="QPJ64160.1"/>
    <property type="molecule type" value="Genomic_DNA"/>
</dbReference>
<dbReference type="PROSITE" id="PS51257">
    <property type="entry name" value="PROKAR_LIPOPROTEIN"/>
    <property type="match status" value="1"/>
</dbReference>
<dbReference type="Proteomes" id="UP000594464">
    <property type="component" value="Chromosome"/>
</dbReference>
<name>A0A7T0G2B6_9BACT</name>
<dbReference type="Gene3D" id="1.25.40.10">
    <property type="entry name" value="Tetratricopeptide repeat domain"/>
    <property type="match status" value="1"/>
</dbReference>
<gene>
    <name evidence="2" type="ORF">G3M78_01570</name>
</gene>
<evidence type="ECO:0000313" key="2">
    <source>
        <dbReference type="EMBL" id="QPJ64160.1"/>
    </source>
</evidence>
<protein>
    <recommendedName>
        <fullName evidence="4">Tetratricopeptide repeat protein</fullName>
    </recommendedName>
</protein>
<dbReference type="KEGG" id="nva:G3M78_01570"/>
<feature type="signal peptide" evidence="1">
    <location>
        <begin position="1"/>
        <end position="23"/>
    </location>
</feature>
<dbReference type="AlphaFoldDB" id="A0A7T0G2B6"/>
<organism evidence="2 3">
    <name type="scientific">Candidatus Nitrohelix vancouverensis</name>
    <dbReference type="NCBI Taxonomy" id="2705534"/>
    <lineage>
        <taxon>Bacteria</taxon>
        <taxon>Pseudomonadati</taxon>
        <taxon>Nitrospinota/Tectimicrobiota group</taxon>
        <taxon>Nitrospinota</taxon>
        <taxon>Nitrospinia</taxon>
        <taxon>Nitrospinales</taxon>
        <taxon>Nitrospinaceae</taxon>
        <taxon>Candidatus Nitrohelix</taxon>
    </lineage>
</organism>
<keyword evidence="1" id="KW-0732">Signal</keyword>
<dbReference type="SUPFAM" id="SSF48452">
    <property type="entry name" value="TPR-like"/>
    <property type="match status" value="1"/>
</dbReference>
<proteinExistence type="predicted"/>
<dbReference type="InterPro" id="IPR011990">
    <property type="entry name" value="TPR-like_helical_dom_sf"/>
</dbReference>
<reference evidence="3" key="1">
    <citation type="submission" date="2020-02" db="EMBL/GenBank/DDBJ databases">
        <title>Genomic and physiological characterization of two novel Nitrospinaceae genera.</title>
        <authorList>
            <person name="Mueller A.J."/>
            <person name="Jung M.-Y."/>
            <person name="Strachan C.R."/>
            <person name="Herbold C.W."/>
            <person name="Kirkegaard R.H."/>
            <person name="Daims H."/>
        </authorList>
    </citation>
    <scope>NUCLEOTIDE SEQUENCE [LARGE SCALE GENOMIC DNA]</scope>
</reference>
<evidence type="ECO:0000313" key="3">
    <source>
        <dbReference type="Proteomes" id="UP000594464"/>
    </source>
</evidence>
<accession>A0A7T0G2B6</accession>
<evidence type="ECO:0008006" key="4">
    <source>
        <dbReference type="Google" id="ProtNLM"/>
    </source>
</evidence>
<feature type="chain" id="PRO_5032731264" description="Tetratricopeptide repeat protein" evidence="1">
    <location>
        <begin position="24"/>
        <end position="122"/>
    </location>
</feature>
<sequence>MKRLKHFLTFLLILLALSLSACSKEKPGTPLNLPPAEEPSARLFNDFGIDFFEKGNYFDASLNFNQAIVADHTSGEVHYNMALALYMRGEEERAVKELQLAKQYADGNPEILDSPFLKRYVK</sequence>